<reference evidence="1 2" key="1">
    <citation type="submission" date="2019-08" db="EMBL/GenBank/DDBJ databases">
        <authorList>
            <person name="Herpell B J."/>
        </authorList>
    </citation>
    <scope>NUCLEOTIDE SEQUENCE [LARGE SCALE GENOMIC DNA]</scope>
    <source>
        <strain evidence="2">Msb3</strain>
    </source>
</reference>
<sequence length="43" mass="4583">MARVLRTQHHAHDSFAGPLNVDQLAQAFAGKREVAQALAGGIE</sequence>
<keyword evidence="2" id="KW-1185">Reference proteome</keyword>
<proteinExistence type="predicted"/>
<dbReference type="Proteomes" id="UP000325811">
    <property type="component" value="Chromosome II"/>
</dbReference>
<dbReference type="KEGG" id="pdio:PDMSB3_0672.1"/>
<gene>
    <name evidence="1" type="ORF">PDMSB3_0672</name>
</gene>
<protein>
    <submittedName>
        <fullName evidence="1">Uncharacterized protein</fullName>
    </submittedName>
</protein>
<dbReference type="AlphaFoldDB" id="A0A5Q4ZSE8"/>
<organism evidence="1 2">
    <name type="scientific">Paraburkholderia dioscoreae</name>
    <dbReference type="NCBI Taxonomy" id="2604047"/>
    <lineage>
        <taxon>Bacteria</taxon>
        <taxon>Pseudomonadati</taxon>
        <taxon>Pseudomonadota</taxon>
        <taxon>Betaproteobacteria</taxon>
        <taxon>Burkholderiales</taxon>
        <taxon>Burkholderiaceae</taxon>
        <taxon>Paraburkholderia</taxon>
    </lineage>
</organism>
<dbReference type="EMBL" id="LR699554">
    <property type="protein sequence ID" value="VVD31970.1"/>
    <property type="molecule type" value="Genomic_DNA"/>
</dbReference>
<name>A0A5Q4ZSE8_9BURK</name>
<evidence type="ECO:0000313" key="2">
    <source>
        <dbReference type="Proteomes" id="UP000325811"/>
    </source>
</evidence>
<accession>A0A5Q4ZSE8</accession>
<evidence type="ECO:0000313" key="1">
    <source>
        <dbReference type="EMBL" id="VVD31970.1"/>
    </source>
</evidence>